<feature type="non-terminal residue" evidence="3">
    <location>
        <position position="1"/>
    </location>
</feature>
<accession>A0A8S3JBW9</accession>
<reference evidence="3" key="1">
    <citation type="submission" date="2021-02" db="EMBL/GenBank/DDBJ databases">
        <authorList>
            <person name="Nowell W R."/>
        </authorList>
    </citation>
    <scope>NUCLEOTIDE SEQUENCE</scope>
</reference>
<dbReference type="AlphaFoldDB" id="A0A8S3JBW9"/>
<dbReference type="Pfam" id="PF01436">
    <property type="entry name" value="NHL"/>
    <property type="match status" value="1"/>
</dbReference>
<dbReference type="InterPro" id="IPR001258">
    <property type="entry name" value="NHL_repeat"/>
</dbReference>
<proteinExistence type="predicted"/>
<name>A0A8S3JBW9_9BILA</name>
<dbReference type="PROSITE" id="PS51125">
    <property type="entry name" value="NHL"/>
    <property type="match status" value="1"/>
</dbReference>
<evidence type="ECO:0000256" key="1">
    <source>
        <dbReference type="ARBA" id="ARBA00022737"/>
    </source>
</evidence>
<gene>
    <name evidence="3" type="ORF">SMN809_LOCUS79968</name>
</gene>
<evidence type="ECO:0000256" key="2">
    <source>
        <dbReference type="PROSITE-ProRule" id="PRU00504"/>
    </source>
</evidence>
<feature type="repeat" description="NHL" evidence="2">
    <location>
        <begin position="80"/>
        <end position="111"/>
    </location>
</feature>
<dbReference type="SUPFAM" id="SSF101898">
    <property type="entry name" value="NHL repeat"/>
    <property type="match status" value="1"/>
</dbReference>
<dbReference type="EMBL" id="CAJOBI010343988">
    <property type="protein sequence ID" value="CAF5216299.1"/>
    <property type="molecule type" value="Genomic_DNA"/>
</dbReference>
<dbReference type="Proteomes" id="UP000676336">
    <property type="component" value="Unassembled WGS sequence"/>
</dbReference>
<evidence type="ECO:0000313" key="4">
    <source>
        <dbReference type="Proteomes" id="UP000676336"/>
    </source>
</evidence>
<keyword evidence="1" id="KW-0677">Repeat</keyword>
<comment type="caution">
    <text evidence="3">The sequence shown here is derived from an EMBL/GenBank/DDBJ whole genome shotgun (WGS) entry which is preliminary data.</text>
</comment>
<organism evidence="3 4">
    <name type="scientific">Rotaria magnacalcarata</name>
    <dbReference type="NCBI Taxonomy" id="392030"/>
    <lineage>
        <taxon>Eukaryota</taxon>
        <taxon>Metazoa</taxon>
        <taxon>Spiralia</taxon>
        <taxon>Gnathifera</taxon>
        <taxon>Rotifera</taxon>
        <taxon>Eurotatoria</taxon>
        <taxon>Bdelloidea</taxon>
        <taxon>Philodinida</taxon>
        <taxon>Philodinidae</taxon>
        <taxon>Rotaria</taxon>
    </lineage>
</organism>
<dbReference type="InterPro" id="IPR011042">
    <property type="entry name" value="6-blade_b-propeller_TolB-like"/>
</dbReference>
<evidence type="ECO:0000313" key="3">
    <source>
        <dbReference type="EMBL" id="CAF5216299.1"/>
    </source>
</evidence>
<sequence>GNNRVLQWKKGETQGTVIAGFNGYGNGVDQLYRPYSVVVDQMKTAYVLEYINLRVTRWFQGEKSSSIIIGGPGFGLGSNQLYFPRDLAFDRQGNLYVADGNNHRIQMFSINKSACQ</sequence>
<protein>
    <submittedName>
        <fullName evidence="3">Uncharacterized protein</fullName>
    </submittedName>
</protein>
<dbReference type="Gene3D" id="2.120.10.30">
    <property type="entry name" value="TolB, C-terminal domain"/>
    <property type="match status" value="1"/>
</dbReference>